<reference evidence="2" key="1">
    <citation type="submission" date="2024-06" db="EMBL/GenBank/DDBJ databases">
        <authorList>
            <person name="Ryan C."/>
        </authorList>
    </citation>
    <scope>NUCLEOTIDE SEQUENCE [LARGE SCALE GENOMIC DNA]</scope>
</reference>
<evidence type="ECO:0000313" key="2">
    <source>
        <dbReference type="Proteomes" id="UP001497457"/>
    </source>
</evidence>
<dbReference type="AlphaFoldDB" id="A0ABC9B1P4"/>
<evidence type="ECO:0000313" key="1">
    <source>
        <dbReference type="EMBL" id="CAL4989522.1"/>
    </source>
</evidence>
<organism evidence="1 2">
    <name type="scientific">Urochloa decumbens</name>
    <dbReference type="NCBI Taxonomy" id="240449"/>
    <lineage>
        <taxon>Eukaryota</taxon>
        <taxon>Viridiplantae</taxon>
        <taxon>Streptophyta</taxon>
        <taxon>Embryophyta</taxon>
        <taxon>Tracheophyta</taxon>
        <taxon>Spermatophyta</taxon>
        <taxon>Magnoliopsida</taxon>
        <taxon>Liliopsida</taxon>
        <taxon>Poales</taxon>
        <taxon>Poaceae</taxon>
        <taxon>PACMAD clade</taxon>
        <taxon>Panicoideae</taxon>
        <taxon>Panicodae</taxon>
        <taxon>Paniceae</taxon>
        <taxon>Melinidinae</taxon>
        <taxon>Urochloa</taxon>
    </lineage>
</organism>
<accession>A0ABC9B1P4</accession>
<keyword evidence="2" id="KW-1185">Reference proteome</keyword>
<gene>
    <name evidence="1" type="ORF">URODEC1_LOCUS59760</name>
</gene>
<dbReference type="InterPro" id="IPR012871">
    <property type="entry name" value="DUF1668_ORYSA"/>
</dbReference>
<dbReference type="PANTHER" id="PTHR33085:SF129">
    <property type="entry name" value="OS04G0426500 PROTEIN"/>
    <property type="match status" value="1"/>
</dbReference>
<dbReference type="EMBL" id="OZ075133">
    <property type="protein sequence ID" value="CAL4989522.1"/>
    <property type="molecule type" value="Genomic_DNA"/>
</dbReference>
<name>A0ABC9B1P4_9POAL</name>
<dbReference type="PANTHER" id="PTHR33085">
    <property type="entry name" value="OS12G0113100 PROTEIN-RELATED"/>
    <property type="match status" value="1"/>
</dbReference>
<dbReference type="Pfam" id="PF07893">
    <property type="entry name" value="DUF1668"/>
    <property type="match status" value="1"/>
</dbReference>
<dbReference type="Proteomes" id="UP001497457">
    <property type="component" value="Chromosome 23rd"/>
</dbReference>
<protein>
    <submittedName>
        <fullName evidence="1">Uncharacterized protein</fullName>
    </submittedName>
</protein>
<sequence>MSMCISNRRPPPRARVVLLRVSPIDSAMSHRRQFLNLVTMNWANGVSSLRRLDLHSRHNNLFYPTPAAAEEAAAAAAAQDDPSAPFSNDAFGRRRQVSLKKVPRLHLPPAPAQSFQHCHDKPCGGRRMACVALSESQTAFFLEVAYGGSRRRAFLYDSGERRVVTLPDLQSGIYHPICLPVTGGEHGDAAVYIMETLLGRDTEDEEKKTRILFQALVHRKYFMETFCQDDWRCDELPPPPYITSISCHALVGGGTDVICVSTAGVGTYCFDTANRTWSKAGDWALPFFGKIEHDRDLGIWVGFLSSQRDDAYRLCATTDLFSDTERGRLMEYSDEFWLCRRDDCKDLEPPYGWYGESLPQLVGLGSGKFCLVQFFETREEACTSCQHEEVEDRFAVFTGVEVVRCGVGSSKDGDGSDKDERIGALRIVLHKSKRYMLTNFNGTIEFVL</sequence>
<proteinExistence type="predicted"/>
<reference evidence="1 2" key="2">
    <citation type="submission" date="2024-10" db="EMBL/GenBank/DDBJ databases">
        <authorList>
            <person name="Ryan C."/>
        </authorList>
    </citation>
    <scope>NUCLEOTIDE SEQUENCE [LARGE SCALE GENOMIC DNA]</scope>
</reference>